<dbReference type="InterPro" id="IPR008775">
    <property type="entry name" value="Phytyl_CoA_dOase-like"/>
</dbReference>
<reference evidence="1" key="1">
    <citation type="submission" date="2020-07" db="EMBL/GenBank/DDBJ databases">
        <title>Genome sequences of bacteria associated with the marine, planktonic diatom Thalassiosira profunda strain ECT2AJA-044.</title>
        <authorList>
            <person name="Gargas C.B."/>
            <person name="Roberts W.R."/>
            <person name="Alverson A.J."/>
        </authorList>
    </citation>
    <scope>NUCLEOTIDE SEQUENCE</scope>
    <source>
        <strain evidence="1">ECT2AJA-044</strain>
    </source>
</reference>
<name>A0A975I668_9RHOB</name>
<dbReference type="Pfam" id="PF05721">
    <property type="entry name" value="PhyH"/>
    <property type="match status" value="1"/>
</dbReference>
<dbReference type="AlphaFoldDB" id="A0A975I668"/>
<evidence type="ECO:0000313" key="2">
    <source>
        <dbReference type="Proteomes" id="UP000665026"/>
    </source>
</evidence>
<evidence type="ECO:0000313" key="1">
    <source>
        <dbReference type="EMBL" id="QTN34615.1"/>
    </source>
</evidence>
<dbReference type="GO" id="GO:0005506">
    <property type="term" value="F:iron ion binding"/>
    <property type="evidence" value="ECO:0007669"/>
    <property type="project" value="UniProtKB-ARBA"/>
</dbReference>
<dbReference type="KEGG" id="cact:HZ995_08815"/>
<dbReference type="RefSeq" id="WP_209355307.1">
    <property type="nucleotide sequence ID" value="NZ_CP060010.1"/>
</dbReference>
<sequence>MMNTTHQSFRENGYAVFPSALSDAELSMLLQSCQTLLDEPIDDGGHSGKHKIGLGSARRFLAHRHEEFPELEAFLLGNTIAKINETCLGDSGTLFNEQFVVKGSGTGASFAWHQDGAYVGFDHKAYLTIWIALDDTTEENGCVYVLPRNLNESPGLDPHEWLEESNELNGYSGEDPGKAMTCPAGTIVAFSSETLHRSGPNTTDKPRRAYICQYSVETIIDPETGKPKRYAKKVGNSVAA</sequence>
<protein>
    <submittedName>
        <fullName evidence="1">Phytanoyl-CoA dioxygenase family protein</fullName>
    </submittedName>
</protein>
<keyword evidence="1" id="KW-0560">Oxidoreductase</keyword>
<dbReference type="Proteomes" id="UP000665026">
    <property type="component" value="Chromosome"/>
</dbReference>
<accession>A0A975I668</accession>
<dbReference type="Gene3D" id="2.60.120.620">
    <property type="entry name" value="q2cbj1_9rhob like domain"/>
    <property type="match status" value="1"/>
</dbReference>
<dbReference type="EMBL" id="CP060010">
    <property type="protein sequence ID" value="QTN34615.1"/>
    <property type="molecule type" value="Genomic_DNA"/>
</dbReference>
<dbReference type="SUPFAM" id="SSF51197">
    <property type="entry name" value="Clavaminate synthase-like"/>
    <property type="match status" value="1"/>
</dbReference>
<organism evidence="1 2">
    <name type="scientific">Cognatishimia activa</name>
    <dbReference type="NCBI Taxonomy" id="1715691"/>
    <lineage>
        <taxon>Bacteria</taxon>
        <taxon>Pseudomonadati</taxon>
        <taxon>Pseudomonadota</taxon>
        <taxon>Alphaproteobacteria</taxon>
        <taxon>Rhodobacterales</taxon>
        <taxon>Paracoccaceae</taxon>
        <taxon>Cognatishimia</taxon>
    </lineage>
</organism>
<keyword evidence="1" id="KW-0223">Dioxygenase</keyword>
<gene>
    <name evidence="1" type="ORF">HZ995_08815</name>
</gene>
<proteinExistence type="predicted"/>
<dbReference type="PANTHER" id="PTHR20883:SF46">
    <property type="entry name" value="PHYTANOYL-COA HYDROXYLASE"/>
    <property type="match status" value="1"/>
</dbReference>
<dbReference type="PANTHER" id="PTHR20883">
    <property type="entry name" value="PHYTANOYL-COA DIOXYGENASE DOMAIN CONTAINING 1"/>
    <property type="match status" value="1"/>
</dbReference>
<dbReference type="GO" id="GO:0016706">
    <property type="term" value="F:2-oxoglutarate-dependent dioxygenase activity"/>
    <property type="evidence" value="ECO:0007669"/>
    <property type="project" value="UniProtKB-ARBA"/>
</dbReference>